<dbReference type="GO" id="GO:0043408">
    <property type="term" value="P:regulation of MAPK cascade"/>
    <property type="evidence" value="ECO:0007669"/>
    <property type="project" value="TreeGrafter"/>
</dbReference>
<dbReference type="Proteomes" id="UP000183567">
    <property type="component" value="Unassembled WGS sequence"/>
</dbReference>
<proteinExistence type="predicted"/>
<dbReference type="InterPro" id="IPR000719">
    <property type="entry name" value="Prot_kinase_dom"/>
</dbReference>
<gene>
    <name evidence="2" type="ORF">AZE42_10129</name>
</gene>
<dbReference type="GO" id="GO:0004674">
    <property type="term" value="F:protein serine/threonine kinase activity"/>
    <property type="evidence" value="ECO:0007669"/>
    <property type="project" value="TreeGrafter"/>
</dbReference>
<evidence type="ECO:0000313" key="2">
    <source>
        <dbReference type="EMBL" id="OJA09950.1"/>
    </source>
</evidence>
<dbReference type="PROSITE" id="PS00108">
    <property type="entry name" value="PROTEIN_KINASE_ST"/>
    <property type="match status" value="1"/>
</dbReference>
<protein>
    <recommendedName>
        <fullName evidence="1">Protein kinase domain-containing protein</fullName>
    </recommendedName>
</protein>
<name>A0A1J8PLC2_9AGAM</name>
<feature type="domain" description="Protein kinase" evidence="1">
    <location>
        <begin position="66"/>
        <end position="258"/>
    </location>
</feature>
<keyword evidence="3" id="KW-1185">Reference proteome</keyword>
<dbReference type="InterPro" id="IPR050285">
    <property type="entry name" value="STE20_Ser/Thr_kinase"/>
</dbReference>
<dbReference type="Gene3D" id="1.10.510.10">
    <property type="entry name" value="Transferase(Phosphotransferase) domain 1"/>
    <property type="match status" value="1"/>
</dbReference>
<dbReference type="PROSITE" id="PS50011">
    <property type="entry name" value="PROTEIN_KINASE_DOM"/>
    <property type="match status" value="1"/>
</dbReference>
<dbReference type="AlphaFoldDB" id="A0A1J8PLC2"/>
<dbReference type="InterPro" id="IPR011009">
    <property type="entry name" value="Kinase-like_dom_sf"/>
</dbReference>
<dbReference type="GO" id="GO:0035556">
    <property type="term" value="P:intracellular signal transduction"/>
    <property type="evidence" value="ECO:0007669"/>
    <property type="project" value="TreeGrafter"/>
</dbReference>
<organism evidence="2 3">
    <name type="scientific">Rhizopogon vesiculosus</name>
    <dbReference type="NCBI Taxonomy" id="180088"/>
    <lineage>
        <taxon>Eukaryota</taxon>
        <taxon>Fungi</taxon>
        <taxon>Dikarya</taxon>
        <taxon>Basidiomycota</taxon>
        <taxon>Agaricomycotina</taxon>
        <taxon>Agaricomycetes</taxon>
        <taxon>Agaricomycetidae</taxon>
        <taxon>Boletales</taxon>
        <taxon>Suillineae</taxon>
        <taxon>Rhizopogonaceae</taxon>
        <taxon>Rhizopogon</taxon>
    </lineage>
</organism>
<comment type="caution">
    <text evidence="2">The sequence shown here is derived from an EMBL/GenBank/DDBJ whole genome shotgun (WGS) entry which is preliminary data.</text>
</comment>
<evidence type="ECO:0000259" key="1">
    <source>
        <dbReference type="PROSITE" id="PS50011"/>
    </source>
</evidence>
<accession>A0A1J8PLC2</accession>
<dbReference type="OrthoDB" id="4062651at2759"/>
<dbReference type="PANTHER" id="PTHR48015">
    <property type="entry name" value="SERINE/THREONINE-PROTEIN KINASE TAO"/>
    <property type="match status" value="1"/>
</dbReference>
<dbReference type="GO" id="GO:0005524">
    <property type="term" value="F:ATP binding"/>
    <property type="evidence" value="ECO:0007669"/>
    <property type="project" value="InterPro"/>
</dbReference>
<sequence length="258" mass="29303">MRELVGTRRVWSDAADKYVRGIVWKEGENHYQTNRSTTESFDLDTLPITTPIPMHIFKGRWNPSLSELPPLIPTDSFLKCPSILLPENYDADRPVRRDFLTPGYLMVEEAKIYEILKQHPHPNICAYYGCVRDGDDLTAICLKKYGRILFNAVWEKDPTLNHTAILDDISKGLQFLHQTFGLVHNDIKPANIMLDDAGNAVIIDFDSCMPIGEEIPWYRKAGTPGWTVDPMPNVSVPENDLYGLTLIGEFLKGKRLGD</sequence>
<dbReference type="GO" id="GO:0005737">
    <property type="term" value="C:cytoplasm"/>
    <property type="evidence" value="ECO:0007669"/>
    <property type="project" value="TreeGrafter"/>
</dbReference>
<dbReference type="PANTHER" id="PTHR48015:SF16">
    <property type="entry name" value="SERINE_THREONINE-PROTEIN KINASE SULU"/>
    <property type="match status" value="1"/>
</dbReference>
<dbReference type="SUPFAM" id="SSF56112">
    <property type="entry name" value="Protein kinase-like (PK-like)"/>
    <property type="match status" value="1"/>
</dbReference>
<dbReference type="EMBL" id="LVVM01005701">
    <property type="protein sequence ID" value="OJA09950.1"/>
    <property type="molecule type" value="Genomic_DNA"/>
</dbReference>
<evidence type="ECO:0000313" key="3">
    <source>
        <dbReference type="Proteomes" id="UP000183567"/>
    </source>
</evidence>
<dbReference type="InterPro" id="IPR008271">
    <property type="entry name" value="Ser/Thr_kinase_AS"/>
</dbReference>
<reference evidence="2 3" key="1">
    <citation type="submission" date="2016-03" db="EMBL/GenBank/DDBJ databases">
        <title>Comparative genomics of the ectomycorrhizal sister species Rhizopogon vinicolor and Rhizopogon vesiculosus (Basidiomycota: Boletales) reveals a divergence of the mating type B locus.</title>
        <authorList>
            <person name="Mujic A.B."/>
            <person name="Kuo A."/>
            <person name="Tritt A."/>
            <person name="Lipzen A."/>
            <person name="Chen C."/>
            <person name="Johnson J."/>
            <person name="Sharma A."/>
            <person name="Barry K."/>
            <person name="Grigoriev I.V."/>
            <person name="Spatafora J.W."/>
        </authorList>
    </citation>
    <scope>NUCLEOTIDE SEQUENCE [LARGE SCALE GENOMIC DNA]</scope>
    <source>
        <strain evidence="2 3">AM-OR11-056</strain>
    </source>
</reference>
<dbReference type="Pfam" id="PF00069">
    <property type="entry name" value="Pkinase"/>
    <property type="match status" value="1"/>
</dbReference>